<evidence type="ECO:0000256" key="3">
    <source>
        <dbReference type="ARBA" id="ARBA00022630"/>
    </source>
</evidence>
<evidence type="ECO:0000313" key="12">
    <source>
        <dbReference type="Proteomes" id="UP000184123"/>
    </source>
</evidence>
<dbReference type="PROSITE" id="PS00624">
    <property type="entry name" value="GMC_OXRED_2"/>
    <property type="match status" value="1"/>
</dbReference>
<comment type="similarity">
    <text evidence="2 6">Belongs to the GMC oxidoreductase family.</text>
</comment>
<protein>
    <submittedName>
        <fullName evidence="11">Choline dehydrogenase</fullName>
    </submittedName>
</protein>
<gene>
    <name evidence="10" type="ORF">HCU01_06390</name>
    <name evidence="11" type="ORF">SAMN05660971_00200</name>
</gene>
<dbReference type="Proteomes" id="UP000321726">
    <property type="component" value="Unassembled WGS sequence"/>
</dbReference>
<feature type="domain" description="Glucose-methanol-choline oxidoreductase N-terminal" evidence="8">
    <location>
        <begin position="84"/>
        <end position="107"/>
    </location>
</feature>
<dbReference type="Pfam" id="PF05199">
    <property type="entry name" value="GMC_oxred_C"/>
    <property type="match status" value="1"/>
</dbReference>
<dbReference type="PIRSF" id="PIRSF000137">
    <property type="entry name" value="Alcohol_oxidase"/>
    <property type="match status" value="1"/>
</dbReference>
<evidence type="ECO:0000256" key="5">
    <source>
        <dbReference type="PIRSR" id="PIRSR000137-2"/>
    </source>
</evidence>
<dbReference type="RefSeq" id="WP_073433163.1">
    <property type="nucleotide sequence ID" value="NZ_BJXU01000019.1"/>
</dbReference>
<dbReference type="OrthoDB" id="9785276at2"/>
<organism evidence="11 12">
    <name type="scientific">Halomonas cupida</name>
    <dbReference type="NCBI Taxonomy" id="44933"/>
    <lineage>
        <taxon>Bacteria</taxon>
        <taxon>Pseudomonadati</taxon>
        <taxon>Pseudomonadota</taxon>
        <taxon>Gammaproteobacteria</taxon>
        <taxon>Oceanospirillales</taxon>
        <taxon>Halomonadaceae</taxon>
        <taxon>Halomonas</taxon>
    </lineage>
</organism>
<dbReference type="InterPro" id="IPR012132">
    <property type="entry name" value="GMC_OxRdtase"/>
</dbReference>
<evidence type="ECO:0000259" key="9">
    <source>
        <dbReference type="PROSITE" id="PS00624"/>
    </source>
</evidence>
<dbReference type="Proteomes" id="UP000184123">
    <property type="component" value="Unassembled WGS sequence"/>
</dbReference>
<evidence type="ECO:0000256" key="7">
    <source>
        <dbReference type="SAM" id="MobiDB-lite"/>
    </source>
</evidence>
<dbReference type="InterPro" id="IPR036188">
    <property type="entry name" value="FAD/NAD-bd_sf"/>
</dbReference>
<evidence type="ECO:0000256" key="2">
    <source>
        <dbReference type="ARBA" id="ARBA00010790"/>
    </source>
</evidence>
<dbReference type="EMBL" id="FRCA01000001">
    <property type="protein sequence ID" value="SHL32450.1"/>
    <property type="molecule type" value="Genomic_DNA"/>
</dbReference>
<sequence length="554" mass="61325">MAERADYDYIIVGSGAAGAILANRLSADSHISVCLLEAGPKDHHPFIHIPAGFIKMIFNPRYAWQFRTAPNALTLDREIPIPQGRTLGGSTSINGLVFNRGQREDYDHWARLGNVGWDYDSVLPWFRKLEHRLAGDPLLRGQNGPLPVTDIDWIHPICEAFIQGAEQLGIPRNPDYNGEHQAGVGYFQRTIHRGRRMSTAQAWLRPASKRANLSIRCHAQATRILFDGARATGVEYRHPTSGKATRITARREVIVSAGAINTPKLLQLSGVGPRELLESLNIPVVRDLPGVGANLKDHYSVRIVGRVKNSTTLNEEARGLRLVRQIANWLLRRPSILALSPSLVHIFWKSDNDMERADLQGVFTPASYRQGYVGMLDNYPGMTCGFWQHRPASTGYVRITSTDPLAAPEVQPNYLNEPGDREVLIKGIRLARQLLASDALARYMDTEALPGVEHQSDEELLDYARRYGVSSYHLNGTARMGPSSDPMAVVDDRLRVHGFEGLRVIDSSIMPEIPSANICAATMMIGEKGADLIHEDSTQPSATTATRDNEDTSA</sequence>
<comment type="cofactor">
    <cofactor evidence="1 5">
        <name>FAD</name>
        <dbReference type="ChEBI" id="CHEBI:57692"/>
    </cofactor>
</comment>
<dbReference type="Gene3D" id="3.50.50.60">
    <property type="entry name" value="FAD/NAD(P)-binding domain"/>
    <property type="match status" value="1"/>
</dbReference>
<evidence type="ECO:0000259" key="8">
    <source>
        <dbReference type="PROSITE" id="PS00623"/>
    </source>
</evidence>
<name>A0A1M6ZPU2_9GAMM</name>
<dbReference type="InterPro" id="IPR007867">
    <property type="entry name" value="GMC_OxRtase_C"/>
</dbReference>
<feature type="binding site" evidence="5">
    <location>
        <begin position="94"/>
        <end position="97"/>
    </location>
    <ligand>
        <name>FAD</name>
        <dbReference type="ChEBI" id="CHEBI:57692"/>
    </ligand>
</feature>
<dbReference type="Pfam" id="PF00732">
    <property type="entry name" value="GMC_oxred_N"/>
    <property type="match status" value="1"/>
</dbReference>
<dbReference type="PROSITE" id="PS00623">
    <property type="entry name" value="GMC_OXRED_1"/>
    <property type="match status" value="1"/>
</dbReference>
<evidence type="ECO:0000256" key="4">
    <source>
        <dbReference type="ARBA" id="ARBA00022827"/>
    </source>
</evidence>
<dbReference type="SUPFAM" id="SSF54373">
    <property type="entry name" value="FAD-linked reductases, C-terminal domain"/>
    <property type="match status" value="1"/>
</dbReference>
<evidence type="ECO:0000313" key="13">
    <source>
        <dbReference type="Proteomes" id="UP000321726"/>
    </source>
</evidence>
<dbReference type="PANTHER" id="PTHR11552:SF147">
    <property type="entry name" value="CHOLINE DEHYDROGENASE, MITOCHONDRIAL"/>
    <property type="match status" value="1"/>
</dbReference>
<reference evidence="11 12" key="1">
    <citation type="submission" date="2016-11" db="EMBL/GenBank/DDBJ databases">
        <authorList>
            <person name="Jaros S."/>
            <person name="Januszkiewicz K."/>
            <person name="Wedrychowicz H."/>
        </authorList>
    </citation>
    <scope>NUCLEOTIDE SEQUENCE [LARGE SCALE GENOMIC DNA]</scope>
    <source>
        <strain evidence="11 12">DSM 4740</strain>
    </source>
</reference>
<feature type="domain" description="Glucose-methanol-choline oxidoreductase N-terminal" evidence="9">
    <location>
        <begin position="258"/>
        <end position="272"/>
    </location>
</feature>
<dbReference type="AlphaFoldDB" id="A0A1M6ZPU2"/>
<dbReference type="GO" id="GO:0016614">
    <property type="term" value="F:oxidoreductase activity, acting on CH-OH group of donors"/>
    <property type="evidence" value="ECO:0007669"/>
    <property type="project" value="InterPro"/>
</dbReference>
<dbReference type="Gene3D" id="3.30.560.10">
    <property type="entry name" value="Glucose Oxidase, domain 3"/>
    <property type="match status" value="1"/>
</dbReference>
<evidence type="ECO:0000313" key="10">
    <source>
        <dbReference type="EMBL" id="GEN22690.1"/>
    </source>
</evidence>
<dbReference type="PANTHER" id="PTHR11552">
    <property type="entry name" value="GLUCOSE-METHANOL-CHOLINE GMC OXIDOREDUCTASE"/>
    <property type="match status" value="1"/>
</dbReference>
<reference evidence="10 13" key="2">
    <citation type="submission" date="2019-07" db="EMBL/GenBank/DDBJ databases">
        <title>Whole genome shotgun sequence of Halomonas cupida NBRC 102219.</title>
        <authorList>
            <person name="Hosoyama A."/>
            <person name="Uohara A."/>
            <person name="Ohji S."/>
            <person name="Ichikawa N."/>
        </authorList>
    </citation>
    <scope>NUCLEOTIDE SEQUENCE [LARGE SCALE GENOMIC DNA]</scope>
    <source>
        <strain evidence="10 13">NBRC 102219</strain>
    </source>
</reference>
<evidence type="ECO:0000256" key="6">
    <source>
        <dbReference type="RuleBase" id="RU003968"/>
    </source>
</evidence>
<keyword evidence="4 5" id="KW-0274">FAD</keyword>
<dbReference type="GO" id="GO:0050660">
    <property type="term" value="F:flavin adenine dinucleotide binding"/>
    <property type="evidence" value="ECO:0007669"/>
    <property type="project" value="InterPro"/>
</dbReference>
<keyword evidence="3 6" id="KW-0285">Flavoprotein</keyword>
<dbReference type="STRING" id="44933.SAMN05660971_00200"/>
<dbReference type="EMBL" id="BJXU01000019">
    <property type="protein sequence ID" value="GEN22690.1"/>
    <property type="molecule type" value="Genomic_DNA"/>
</dbReference>
<keyword evidence="13" id="KW-1185">Reference proteome</keyword>
<dbReference type="InterPro" id="IPR000172">
    <property type="entry name" value="GMC_OxRdtase_N"/>
</dbReference>
<evidence type="ECO:0000256" key="1">
    <source>
        <dbReference type="ARBA" id="ARBA00001974"/>
    </source>
</evidence>
<proteinExistence type="inferred from homology"/>
<dbReference type="SUPFAM" id="SSF51905">
    <property type="entry name" value="FAD/NAD(P)-binding domain"/>
    <property type="match status" value="1"/>
</dbReference>
<evidence type="ECO:0000313" key="11">
    <source>
        <dbReference type="EMBL" id="SHL32450.1"/>
    </source>
</evidence>
<accession>A0A1M6ZPU2</accession>
<feature type="region of interest" description="Disordered" evidence="7">
    <location>
        <begin position="535"/>
        <end position="554"/>
    </location>
</feature>